<evidence type="ECO:0000313" key="2">
    <source>
        <dbReference type="Proteomes" id="UP001362899"/>
    </source>
</evidence>
<comment type="caution">
    <text evidence="1">The sequence shown here is derived from an EMBL/GenBank/DDBJ whole genome shotgun (WGS) entry which is preliminary data.</text>
</comment>
<gene>
    <name evidence="1" type="ORF">DASB73_031100</name>
</gene>
<accession>A0AAV5RMD3</accession>
<evidence type="ECO:0000313" key="1">
    <source>
        <dbReference type="EMBL" id="GMM52147.1"/>
    </source>
</evidence>
<keyword evidence="2" id="KW-1185">Reference proteome</keyword>
<dbReference type="AlphaFoldDB" id="A0AAV5RMD3"/>
<dbReference type="EMBL" id="BTGC01000008">
    <property type="protein sequence ID" value="GMM52147.1"/>
    <property type="molecule type" value="Genomic_DNA"/>
</dbReference>
<organism evidence="1 2">
    <name type="scientific">Starmerella bacillaris</name>
    <name type="common">Yeast</name>
    <name type="synonym">Candida zemplinina</name>
    <dbReference type="NCBI Taxonomy" id="1247836"/>
    <lineage>
        <taxon>Eukaryota</taxon>
        <taxon>Fungi</taxon>
        <taxon>Dikarya</taxon>
        <taxon>Ascomycota</taxon>
        <taxon>Saccharomycotina</taxon>
        <taxon>Dipodascomycetes</taxon>
        <taxon>Dipodascales</taxon>
        <taxon>Trichomonascaceae</taxon>
        <taxon>Starmerella</taxon>
    </lineage>
</organism>
<proteinExistence type="predicted"/>
<name>A0AAV5RMD3_STABA</name>
<keyword evidence="1" id="KW-0418">Kinase</keyword>
<dbReference type="SUPFAM" id="SSF52540">
    <property type="entry name" value="P-loop containing nucleoside triphosphate hydrolases"/>
    <property type="match status" value="1"/>
</dbReference>
<reference evidence="1 2" key="1">
    <citation type="journal article" date="2023" name="Elife">
        <title>Identification of key yeast species and microbe-microbe interactions impacting larval growth of Drosophila in the wild.</title>
        <authorList>
            <person name="Mure A."/>
            <person name="Sugiura Y."/>
            <person name="Maeda R."/>
            <person name="Honda K."/>
            <person name="Sakurai N."/>
            <person name="Takahashi Y."/>
            <person name="Watada M."/>
            <person name="Katoh T."/>
            <person name="Gotoh A."/>
            <person name="Gotoh Y."/>
            <person name="Taniguchi I."/>
            <person name="Nakamura K."/>
            <person name="Hayashi T."/>
            <person name="Katayama T."/>
            <person name="Uemura T."/>
            <person name="Hattori Y."/>
        </authorList>
    </citation>
    <scope>NUCLEOTIDE SEQUENCE [LARGE SCALE GENOMIC DNA]</scope>
    <source>
        <strain evidence="1 2">SB-73</strain>
    </source>
</reference>
<sequence>MSTSVVQGIITKVEETLSSSQTTKTVVAVYGPQGSGKTTSTREAAKELNAKGIPTIAVSLDDYYKPYSKLKEIAHLGNPLLLHRGLPGTHDTAELLQFLKDFAAGKNDLEVPVYDKSLHSGAGDRAGNRKVPNDTQAILVEGWMIGFKPIGETAISSKMDLIRDQKLNFIKQPTLKDFVEIDTNLKAYLPIWDHFAALIKLEPLDMHYIYKWRLHQEHDLIKSTGQGMSDEEVKTFVDQYWSSYILYADTFTSDLTFYLDIDHKASLRKL</sequence>
<dbReference type="PANTHER" id="PTHR10285">
    <property type="entry name" value="URIDINE KINASE"/>
    <property type="match status" value="1"/>
</dbReference>
<dbReference type="GO" id="GO:0016301">
    <property type="term" value="F:kinase activity"/>
    <property type="evidence" value="ECO:0007669"/>
    <property type="project" value="UniProtKB-KW"/>
</dbReference>
<dbReference type="Proteomes" id="UP001362899">
    <property type="component" value="Unassembled WGS sequence"/>
</dbReference>
<dbReference type="Gene3D" id="3.40.50.300">
    <property type="entry name" value="P-loop containing nucleotide triphosphate hydrolases"/>
    <property type="match status" value="1"/>
</dbReference>
<keyword evidence="1" id="KW-0808">Transferase</keyword>
<dbReference type="InterPro" id="IPR027417">
    <property type="entry name" value="P-loop_NTPase"/>
</dbReference>
<protein>
    <submittedName>
        <fullName evidence="1">ATP-dependent kinase</fullName>
    </submittedName>
</protein>